<reference evidence="1" key="2">
    <citation type="journal article" date="2015" name="Fish Shellfish Immunol.">
        <title>Early steps in the European eel (Anguilla anguilla)-Vibrio vulnificus interaction in the gills: Role of the RtxA13 toxin.</title>
        <authorList>
            <person name="Callol A."/>
            <person name="Pajuelo D."/>
            <person name="Ebbesson L."/>
            <person name="Teles M."/>
            <person name="MacKenzie S."/>
            <person name="Amaro C."/>
        </authorList>
    </citation>
    <scope>NUCLEOTIDE SEQUENCE</scope>
</reference>
<accession>A0A0E9PCH5</accession>
<evidence type="ECO:0000313" key="1">
    <source>
        <dbReference type="EMBL" id="JAH01730.1"/>
    </source>
</evidence>
<sequence>MVAVRFMPIKGFFSGFWNAGSFGAHTLCVPRALGF</sequence>
<reference evidence="1" key="1">
    <citation type="submission" date="2014-11" db="EMBL/GenBank/DDBJ databases">
        <authorList>
            <person name="Amaro Gonzalez C."/>
        </authorList>
    </citation>
    <scope>NUCLEOTIDE SEQUENCE</scope>
</reference>
<dbReference type="EMBL" id="GBXM01106847">
    <property type="protein sequence ID" value="JAH01730.1"/>
    <property type="molecule type" value="Transcribed_RNA"/>
</dbReference>
<name>A0A0E9PCH5_ANGAN</name>
<protein>
    <submittedName>
        <fullName evidence="1">Uncharacterized protein</fullName>
    </submittedName>
</protein>
<proteinExistence type="predicted"/>
<dbReference type="AlphaFoldDB" id="A0A0E9PCH5"/>
<organism evidence="1">
    <name type="scientific">Anguilla anguilla</name>
    <name type="common">European freshwater eel</name>
    <name type="synonym">Muraena anguilla</name>
    <dbReference type="NCBI Taxonomy" id="7936"/>
    <lineage>
        <taxon>Eukaryota</taxon>
        <taxon>Metazoa</taxon>
        <taxon>Chordata</taxon>
        <taxon>Craniata</taxon>
        <taxon>Vertebrata</taxon>
        <taxon>Euteleostomi</taxon>
        <taxon>Actinopterygii</taxon>
        <taxon>Neopterygii</taxon>
        <taxon>Teleostei</taxon>
        <taxon>Anguilliformes</taxon>
        <taxon>Anguillidae</taxon>
        <taxon>Anguilla</taxon>
    </lineage>
</organism>